<dbReference type="PANTHER" id="PTHR43384">
    <property type="entry name" value="SEPTUM SITE-DETERMINING PROTEIN MIND HOMOLOG, CHLOROPLASTIC-RELATED"/>
    <property type="match status" value="1"/>
</dbReference>
<evidence type="ECO:0000313" key="3">
    <source>
        <dbReference type="EMBL" id="KHL25260.1"/>
    </source>
</evidence>
<dbReference type="STRING" id="1572751.PK98_00430"/>
<keyword evidence="2" id="KW-0067">ATP-binding</keyword>
<keyword evidence="1" id="KW-0547">Nucleotide-binding</keyword>
<dbReference type="EMBL" id="JTDN01000001">
    <property type="protein sequence ID" value="KHL25260.1"/>
    <property type="molecule type" value="Genomic_DNA"/>
</dbReference>
<dbReference type="InterPro" id="IPR027417">
    <property type="entry name" value="P-loop_NTPase"/>
</dbReference>
<evidence type="ECO:0000256" key="2">
    <source>
        <dbReference type="ARBA" id="ARBA00022840"/>
    </source>
</evidence>
<accession>A0A0B2BZJ4</accession>
<dbReference type="SUPFAM" id="SSF52172">
    <property type="entry name" value="CheY-like"/>
    <property type="match status" value="1"/>
</dbReference>
<name>A0A0B2BZJ4_9SPHN</name>
<gene>
    <name evidence="3" type="ORF">PK98_00430</name>
</gene>
<reference evidence="3 4" key="1">
    <citation type="submission" date="2014-11" db="EMBL/GenBank/DDBJ databases">
        <title>Draft genome sequence of Kirrobacter mercurialis.</title>
        <authorList>
            <person name="Coil D.A."/>
            <person name="Eisen J.A."/>
        </authorList>
    </citation>
    <scope>NUCLEOTIDE SEQUENCE [LARGE SCALE GENOMIC DNA]</scope>
    <source>
        <strain evidence="3 4">Coronado</strain>
    </source>
</reference>
<protein>
    <submittedName>
        <fullName evidence="3">Pilus assembly protein CpaE</fullName>
    </submittedName>
</protein>
<evidence type="ECO:0000256" key="1">
    <source>
        <dbReference type="ARBA" id="ARBA00022741"/>
    </source>
</evidence>
<dbReference type="GO" id="GO:0009898">
    <property type="term" value="C:cytoplasmic side of plasma membrane"/>
    <property type="evidence" value="ECO:0007669"/>
    <property type="project" value="TreeGrafter"/>
</dbReference>
<keyword evidence="4" id="KW-1185">Reference proteome</keyword>
<dbReference type="AlphaFoldDB" id="A0A0B2BZJ4"/>
<proteinExistence type="predicted"/>
<sequence length="431" mass="44077">MNAPWKPPTGRDAFAAFVCDDPTLDRIRAAAIGLGFAPEKCVRGGLRSAIQALAVSTSPAILLVDLSDCIDPLNEIQGLAEVCEPGTVVIALGQTNDVRLYRTLLASGLHDYLLKPVMTDQLTEALAGARAALAAPRASASDGERPHAAIAVIGTRGGVGASTLAASIAWSCSTADAASTALLDLDVHFGTAALAFDLEPGRGLADAIDNPGRIDGLFIERAMSRANPNLAILSSEAPLATTLATDGTAFVQLLAEFRTSFARTVIDLPRGVMINFPQVLANVGTIILVTELTLAGARDSIRMLAWLRAHAPGAQTLVVANRTGPGTGEIGRSEFETTIEGKIAHLVPLDAKGAATAAKQGQCLAEAARGSKTGAALKALQAAINASCADGDADGALVLRDPADAAGGGKARFDLKALLARGRSGAKVAAS</sequence>
<dbReference type="SUPFAM" id="SSF52540">
    <property type="entry name" value="P-loop containing nucleoside triphosphate hydrolases"/>
    <property type="match status" value="1"/>
</dbReference>
<dbReference type="GO" id="GO:0005829">
    <property type="term" value="C:cytosol"/>
    <property type="evidence" value="ECO:0007669"/>
    <property type="project" value="TreeGrafter"/>
</dbReference>
<dbReference type="GO" id="GO:0051782">
    <property type="term" value="P:negative regulation of cell division"/>
    <property type="evidence" value="ECO:0007669"/>
    <property type="project" value="TreeGrafter"/>
</dbReference>
<dbReference type="InterPro" id="IPR050625">
    <property type="entry name" value="ParA/MinD_ATPase"/>
</dbReference>
<dbReference type="PANTHER" id="PTHR43384:SF6">
    <property type="entry name" value="SEPTUM SITE-DETERMINING PROTEIN MIND HOMOLOG, CHLOROPLASTIC"/>
    <property type="match status" value="1"/>
</dbReference>
<organism evidence="3 4">
    <name type="scientific">Croceibacterium mercuriale</name>
    <dbReference type="NCBI Taxonomy" id="1572751"/>
    <lineage>
        <taxon>Bacteria</taxon>
        <taxon>Pseudomonadati</taxon>
        <taxon>Pseudomonadota</taxon>
        <taxon>Alphaproteobacteria</taxon>
        <taxon>Sphingomonadales</taxon>
        <taxon>Erythrobacteraceae</taxon>
        <taxon>Croceibacterium</taxon>
    </lineage>
</organism>
<dbReference type="Proteomes" id="UP000030988">
    <property type="component" value="Unassembled WGS sequence"/>
</dbReference>
<dbReference type="GO" id="GO:0005524">
    <property type="term" value="F:ATP binding"/>
    <property type="evidence" value="ECO:0007669"/>
    <property type="project" value="UniProtKB-KW"/>
</dbReference>
<dbReference type="Gene3D" id="3.40.50.300">
    <property type="entry name" value="P-loop containing nucleotide triphosphate hydrolases"/>
    <property type="match status" value="1"/>
</dbReference>
<dbReference type="Gene3D" id="3.40.50.2300">
    <property type="match status" value="1"/>
</dbReference>
<dbReference type="InterPro" id="IPR011006">
    <property type="entry name" value="CheY-like_superfamily"/>
</dbReference>
<dbReference type="GO" id="GO:0016887">
    <property type="term" value="F:ATP hydrolysis activity"/>
    <property type="evidence" value="ECO:0007669"/>
    <property type="project" value="TreeGrafter"/>
</dbReference>
<evidence type="ECO:0000313" key="4">
    <source>
        <dbReference type="Proteomes" id="UP000030988"/>
    </source>
</evidence>
<comment type="caution">
    <text evidence="3">The sequence shown here is derived from an EMBL/GenBank/DDBJ whole genome shotgun (WGS) entry which is preliminary data.</text>
</comment>
<dbReference type="OrthoDB" id="9783172at2"/>
<dbReference type="RefSeq" id="WP_039093515.1">
    <property type="nucleotide sequence ID" value="NZ_JTDN01000001.1"/>
</dbReference>